<organism evidence="10 11">
    <name type="scientific">Peredibacter starrii</name>
    <dbReference type="NCBI Taxonomy" id="28202"/>
    <lineage>
        <taxon>Bacteria</taxon>
        <taxon>Pseudomonadati</taxon>
        <taxon>Bdellovibrionota</taxon>
        <taxon>Bacteriovoracia</taxon>
        <taxon>Bacteriovoracales</taxon>
        <taxon>Bacteriovoracaceae</taxon>
        <taxon>Peredibacter</taxon>
    </lineage>
</organism>
<dbReference type="Gene3D" id="3.40.50.2300">
    <property type="match status" value="1"/>
</dbReference>
<evidence type="ECO:0000256" key="4">
    <source>
        <dbReference type="ARBA" id="ARBA00023125"/>
    </source>
</evidence>
<keyword evidence="11" id="KW-1185">Reference proteome</keyword>
<keyword evidence="2" id="KW-0902">Two-component regulatory system</keyword>
<evidence type="ECO:0000256" key="2">
    <source>
        <dbReference type="ARBA" id="ARBA00023012"/>
    </source>
</evidence>
<evidence type="ECO:0000259" key="8">
    <source>
        <dbReference type="PROSITE" id="PS50110"/>
    </source>
</evidence>
<dbReference type="KEGG" id="psti:SOO65_15770"/>
<evidence type="ECO:0000256" key="3">
    <source>
        <dbReference type="ARBA" id="ARBA00023015"/>
    </source>
</evidence>
<keyword evidence="1 6" id="KW-0597">Phosphoprotein</keyword>
<keyword evidence="3" id="KW-0805">Transcription regulation</keyword>
<dbReference type="GO" id="GO:0032993">
    <property type="term" value="C:protein-DNA complex"/>
    <property type="evidence" value="ECO:0007669"/>
    <property type="project" value="TreeGrafter"/>
</dbReference>
<dbReference type="PROSITE" id="PS51755">
    <property type="entry name" value="OMPR_PHOB"/>
    <property type="match status" value="1"/>
</dbReference>
<reference evidence="10 11" key="1">
    <citation type="submission" date="2023-11" db="EMBL/GenBank/DDBJ databases">
        <title>Peredibacter starrii A3.12.</title>
        <authorList>
            <person name="Mitchell R.J."/>
        </authorList>
    </citation>
    <scope>NUCLEOTIDE SEQUENCE [LARGE SCALE GENOMIC DNA]</scope>
    <source>
        <strain evidence="10 11">A3.12</strain>
    </source>
</reference>
<feature type="domain" description="OmpR/PhoB-type" evidence="9">
    <location>
        <begin position="124"/>
        <end position="222"/>
    </location>
</feature>
<dbReference type="GO" id="GO:0000976">
    <property type="term" value="F:transcription cis-regulatory region binding"/>
    <property type="evidence" value="ECO:0007669"/>
    <property type="project" value="TreeGrafter"/>
</dbReference>
<dbReference type="AlphaFoldDB" id="A0AAX4HLH6"/>
<feature type="DNA-binding region" description="OmpR/PhoB-type" evidence="7">
    <location>
        <begin position="124"/>
        <end position="222"/>
    </location>
</feature>
<dbReference type="InterPro" id="IPR001867">
    <property type="entry name" value="OmpR/PhoB-type_DNA-bd"/>
</dbReference>
<dbReference type="GO" id="GO:0005829">
    <property type="term" value="C:cytosol"/>
    <property type="evidence" value="ECO:0007669"/>
    <property type="project" value="TreeGrafter"/>
</dbReference>
<evidence type="ECO:0000313" key="11">
    <source>
        <dbReference type="Proteomes" id="UP001324634"/>
    </source>
</evidence>
<dbReference type="Pfam" id="PF00072">
    <property type="entry name" value="Response_reg"/>
    <property type="match status" value="1"/>
</dbReference>
<dbReference type="Gene3D" id="1.10.10.10">
    <property type="entry name" value="Winged helix-like DNA-binding domain superfamily/Winged helix DNA-binding domain"/>
    <property type="match status" value="1"/>
</dbReference>
<evidence type="ECO:0000259" key="9">
    <source>
        <dbReference type="PROSITE" id="PS51755"/>
    </source>
</evidence>
<dbReference type="GO" id="GO:0006355">
    <property type="term" value="P:regulation of DNA-templated transcription"/>
    <property type="evidence" value="ECO:0007669"/>
    <property type="project" value="InterPro"/>
</dbReference>
<dbReference type="EMBL" id="CP139487">
    <property type="protein sequence ID" value="WPU64152.1"/>
    <property type="molecule type" value="Genomic_DNA"/>
</dbReference>
<dbReference type="SMART" id="SM00862">
    <property type="entry name" value="Trans_reg_C"/>
    <property type="match status" value="1"/>
</dbReference>
<dbReference type="RefSeq" id="WP_321392398.1">
    <property type="nucleotide sequence ID" value="NZ_CP139487.1"/>
</dbReference>
<name>A0AAX4HLH6_9BACT</name>
<keyword evidence="5" id="KW-0804">Transcription</keyword>
<sequence length="224" mass="25246">MPKILIVEDDPQITKILKLNLKLSGFETDNAMTFQDAWQKINADHFDLLLLDIGLPDGNGLDLCQKVRESGNDVPIVFLSALTDEATVVKGIKNGADDYLRKPFGLEELKVRVNKFVKKIAPHLQVVKFGDLTIDPVKRVVTVMGEMITLGRKELDILTLLARKSGDIVTRENILSTLYENADLYDRTVDSHMSHLRRKIREVAGQTLQISSVYGLGYRLEWKA</sequence>
<gene>
    <name evidence="10" type="ORF">SOO65_15770</name>
</gene>
<dbReference type="InterPro" id="IPR016032">
    <property type="entry name" value="Sig_transdc_resp-reg_C-effctor"/>
</dbReference>
<dbReference type="CDD" id="cd00383">
    <property type="entry name" value="trans_reg_C"/>
    <property type="match status" value="1"/>
</dbReference>
<feature type="modified residue" description="4-aspartylphosphate" evidence="6">
    <location>
        <position position="52"/>
    </location>
</feature>
<dbReference type="PANTHER" id="PTHR48111:SF1">
    <property type="entry name" value="TWO-COMPONENT RESPONSE REGULATOR ORR33"/>
    <property type="match status" value="1"/>
</dbReference>
<protein>
    <submittedName>
        <fullName evidence="10">Response regulator transcription factor</fullName>
    </submittedName>
</protein>
<evidence type="ECO:0000256" key="7">
    <source>
        <dbReference type="PROSITE-ProRule" id="PRU01091"/>
    </source>
</evidence>
<accession>A0AAX4HLH6</accession>
<keyword evidence="4 7" id="KW-0238">DNA-binding</keyword>
<dbReference type="Proteomes" id="UP001324634">
    <property type="component" value="Chromosome"/>
</dbReference>
<evidence type="ECO:0000256" key="5">
    <source>
        <dbReference type="ARBA" id="ARBA00023163"/>
    </source>
</evidence>
<dbReference type="CDD" id="cd17574">
    <property type="entry name" value="REC_OmpR"/>
    <property type="match status" value="1"/>
</dbReference>
<dbReference type="InterPro" id="IPR011006">
    <property type="entry name" value="CheY-like_superfamily"/>
</dbReference>
<evidence type="ECO:0000256" key="6">
    <source>
        <dbReference type="PROSITE-ProRule" id="PRU00169"/>
    </source>
</evidence>
<evidence type="ECO:0000313" key="10">
    <source>
        <dbReference type="EMBL" id="WPU64152.1"/>
    </source>
</evidence>
<dbReference type="SUPFAM" id="SSF52172">
    <property type="entry name" value="CheY-like"/>
    <property type="match status" value="1"/>
</dbReference>
<evidence type="ECO:0000256" key="1">
    <source>
        <dbReference type="ARBA" id="ARBA00022553"/>
    </source>
</evidence>
<dbReference type="Pfam" id="PF00486">
    <property type="entry name" value="Trans_reg_C"/>
    <property type="match status" value="1"/>
</dbReference>
<dbReference type="InterPro" id="IPR001789">
    <property type="entry name" value="Sig_transdc_resp-reg_receiver"/>
</dbReference>
<proteinExistence type="predicted"/>
<dbReference type="InterPro" id="IPR039420">
    <property type="entry name" value="WalR-like"/>
</dbReference>
<dbReference type="PANTHER" id="PTHR48111">
    <property type="entry name" value="REGULATOR OF RPOS"/>
    <property type="match status" value="1"/>
</dbReference>
<dbReference type="PROSITE" id="PS50110">
    <property type="entry name" value="RESPONSE_REGULATORY"/>
    <property type="match status" value="1"/>
</dbReference>
<dbReference type="InterPro" id="IPR036388">
    <property type="entry name" value="WH-like_DNA-bd_sf"/>
</dbReference>
<feature type="domain" description="Response regulatory" evidence="8">
    <location>
        <begin position="3"/>
        <end position="117"/>
    </location>
</feature>
<dbReference type="SMART" id="SM00448">
    <property type="entry name" value="REC"/>
    <property type="match status" value="1"/>
</dbReference>
<dbReference type="SUPFAM" id="SSF46894">
    <property type="entry name" value="C-terminal effector domain of the bipartite response regulators"/>
    <property type="match status" value="1"/>
</dbReference>
<dbReference type="GO" id="GO:0000156">
    <property type="term" value="F:phosphorelay response regulator activity"/>
    <property type="evidence" value="ECO:0007669"/>
    <property type="project" value="TreeGrafter"/>
</dbReference>